<feature type="compositionally biased region" description="Low complexity" evidence="6">
    <location>
        <begin position="202"/>
        <end position="215"/>
    </location>
</feature>
<keyword evidence="5" id="KW-0720">Serine protease</keyword>
<dbReference type="Pfam" id="PF00089">
    <property type="entry name" value="Trypsin"/>
    <property type="match status" value="1"/>
</dbReference>
<dbReference type="SMART" id="SM00020">
    <property type="entry name" value="Tryp_SPc"/>
    <property type="match status" value="1"/>
</dbReference>
<evidence type="ECO:0000256" key="6">
    <source>
        <dbReference type="SAM" id="MobiDB-lite"/>
    </source>
</evidence>
<dbReference type="PROSITE" id="PS00135">
    <property type="entry name" value="TRYPSIN_SER"/>
    <property type="match status" value="1"/>
</dbReference>
<gene>
    <name evidence="10 11 12 13" type="primary">LOC113207191</name>
</gene>
<dbReference type="FunFam" id="2.40.10.10:FF:000028">
    <property type="entry name" value="Serine protease easter"/>
    <property type="match status" value="1"/>
</dbReference>
<keyword evidence="3" id="KW-0325">Glycoprotein</keyword>
<dbReference type="PRINTS" id="PR00722">
    <property type="entry name" value="CHYMOTRYPSIN"/>
</dbReference>
<dbReference type="RefSeq" id="XP_026279420.1">
    <property type="nucleotide sequence ID" value="XM_026423635.2"/>
</dbReference>
<feature type="compositionally biased region" description="Pro residues" evidence="6">
    <location>
        <begin position="216"/>
        <end position="246"/>
    </location>
</feature>
<keyword evidence="5" id="KW-0645">Protease</keyword>
<feature type="domain" description="Peptidase S1" evidence="8">
    <location>
        <begin position="416"/>
        <end position="670"/>
    </location>
</feature>
<dbReference type="InterPro" id="IPR033116">
    <property type="entry name" value="TRYPSIN_SER"/>
</dbReference>
<dbReference type="Proteomes" id="UP000504606">
    <property type="component" value="Unplaced"/>
</dbReference>
<dbReference type="KEGG" id="foc:113207191"/>
<dbReference type="RefSeq" id="XP_052130582.1">
    <property type="nucleotide sequence ID" value="XM_052274622.1"/>
</dbReference>
<dbReference type="PANTHER" id="PTHR24258:SF136">
    <property type="entry name" value="GH06673P-RELATED"/>
    <property type="match status" value="1"/>
</dbReference>
<feature type="compositionally biased region" description="Polar residues" evidence="6">
    <location>
        <begin position="330"/>
        <end position="343"/>
    </location>
</feature>
<dbReference type="CDD" id="cd00190">
    <property type="entry name" value="Tryp_SPc"/>
    <property type="match status" value="1"/>
</dbReference>
<dbReference type="InterPro" id="IPR001254">
    <property type="entry name" value="Trypsin_dom"/>
</dbReference>
<protein>
    <submittedName>
        <fullName evidence="10 11">Serine protease Hayan-like</fullName>
    </submittedName>
</protein>
<evidence type="ECO:0000259" key="8">
    <source>
        <dbReference type="PROSITE" id="PS50240"/>
    </source>
</evidence>
<dbReference type="GeneID" id="113207191"/>
<keyword evidence="1 7" id="KW-0732">Signal</keyword>
<evidence type="ECO:0000256" key="4">
    <source>
        <dbReference type="ARBA" id="ARBA00024195"/>
    </source>
</evidence>
<dbReference type="InterPro" id="IPR018114">
    <property type="entry name" value="TRYPSIN_HIS"/>
</dbReference>
<organism evidence="9 11">
    <name type="scientific">Frankliniella occidentalis</name>
    <name type="common">Western flower thrips</name>
    <name type="synonym">Euthrips occidentalis</name>
    <dbReference type="NCBI Taxonomy" id="133901"/>
    <lineage>
        <taxon>Eukaryota</taxon>
        <taxon>Metazoa</taxon>
        <taxon>Ecdysozoa</taxon>
        <taxon>Arthropoda</taxon>
        <taxon>Hexapoda</taxon>
        <taxon>Insecta</taxon>
        <taxon>Pterygota</taxon>
        <taxon>Neoptera</taxon>
        <taxon>Paraneoptera</taxon>
        <taxon>Thysanoptera</taxon>
        <taxon>Terebrantia</taxon>
        <taxon>Thripoidea</taxon>
        <taxon>Thripidae</taxon>
        <taxon>Frankliniella</taxon>
    </lineage>
</organism>
<dbReference type="PROSITE" id="PS00134">
    <property type="entry name" value="TRYPSIN_HIS"/>
    <property type="match status" value="1"/>
</dbReference>
<feature type="compositionally biased region" description="Polar residues" evidence="6">
    <location>
        <begin position="13"/>
        <end position="24"/>
    </location>
</feature>
<dbReference type="GO" id="GO:0006508">
    <property type="term" value="P:proteolysis"/>
    <property type="evidence" value="ECO:0007669"/>
    <property type="project" value="UniProtKB-KW"/>
</dbReference>
<dbReference type="OrthoDB" id="547031at2759"/>
<proteinExistence type="inferred from homology"/>
<feature type="compositionally biased region" description="Low complexity" evidence="6">
    <location>
        <begin position="296"/>
        <end position="318"/>
    </location>
</feature>
<comment type="similarity">
    <text evidence="4">Belongs to the peptidase S1 family. CLIP subfamily.</text>
</comment>
<dbReference type="RefSeq" id="XP_026279430.1">
    <property type="nucleotide sequence ID" value="XM_026423645.2"/>
</dbReference>
<dbReference type="RefSeq" id="XP_052130583.1">
    <property type="nucleotide sequence ID" value="XM_052274623.1"/>
</dbReference>
<keyword evidence="5" id="KW-0378">Hydrolase</keyword>
<evidence type="ECO:0000256" key="5">
    <source>
        <dbReference type="RuleBase" id="RU363034"/>
    </source>
</evidence>
<dbReference type="Gene3D" id="2.40.10.10">
    <property type="entry name" value="Trypsin-like serine proteases"/>
    <property type="match status" value="2"/>
</dbReference>
<keyword evidence="9" id="KW-1185">Reference proteome</keyword>
<evidence type="ECO:0000256" key="7">
    <source>
        <dbReference type="SAM" id="SignalP"/>
    </source>
</evidence>
<evidence type="ECO:0000313" key="10">
    <source>
        <dbReference type="RefSeq" id="XP_026279420.1"/>
    </source>
</evidence>
<keyword evidence="2" id="KW-1015">Disulfide bond</keyword>
<feature type="region of interest" description="Disordered" evidence="6">
    <location>
        <begin position="170"/>
        <end position="407"/>
    </location>
</feature>
<feature type="compositionally biased region" description="Polar residues" evidence="6">
    <location>
        <begin position="273"/>
        <end position="287"/>
    </location>
</feature>
<evidence type="ECO:0000256" key="2">
    <source>
        <dbReference type="ARBA" id="ARBA00023157"/>
    </source>
</evidence>
<dbReference type="SUPFAM" id="SSF50494">
    <property type="entry name" value="Trypsin-like serine proteases"/>
    <property type="match status" value="1"/>
</dbReference>
<name>A0A6J1SJC0_FRAOC</name>
<dbReference type="InterPro" id="IPR001314">
    <property type="entry name" value="Peptidase_S1A"/>
</dbReference>
<dbReference type="InterPro" id="IPR043504">
    <property type="entry name" value="Peptidase_S1_PA_chymotrypsin"/>
</dbReference>
<feature type="compositionally biased region" description="Low complexity" evidence="6">
    <location>
        <begin position="247"/>
        <end position="265"/>
    </location>
</feature>
<evidence type="ECO:0000313" key="9">
    <source>
        <dbReference type="Proteomes" id="UP000504606"/>
    </source>
</evidence>
<evidence type="ECO:0000313" key="11">
    <source>
        <dbReference type="RefSeq" id="XP_026279430.1"/>
    </source>
</evidence>
<evidence type="ECO:0000313" key="12">
    <source>
        <dbReference type="RefSeq" id="XP_052130582.1"/>
    </source>
</evidence>
<feature type="region of interest" description="Disordered" evidence="6">
    <location>
        <begin position="114"/>
        <end position="134"/>
    </location>
</feature>
<reference evidence="10 11" key="1">
    <citation type="submission" date="2025-04" db="UniProtKB">
        <authorList>
            <consortium name="RefSeq"/>
        </authorList>
    </citation>
    <scope>IDENTIFICATION</scope>
    <source>
        <tissue evidence="10 11">Whole organism</tissue>
    </source>
</reference>
<evidence type="ECO:0000256" key="1">
    <source>
        <dbReference type="ARBA" id="ARBA00022729"/>
    </source>
</evidence>
<feature type="signal peptide" evidence="7">
    <location>
        <begin position="1"/>
        <end position="44"/>
    </location>
</feature>
<accession>A0A6J1SJC0</accession>
<dbReference type="PANTHER" id="PTHR24258">
    <property type="entry name" value="SERINE PROTEASE-RELATED"/>
    <property type="match status" value="1"/>
</dbReference>
<dbReference type="InterPro" id="IPR009003">
    <property type="entry name" value="Peptidase_S1_PA"/>
</dbReference>
<sequence>MALHQRVHGASAGSRTTPGESRTMGTGHPRVLLVILALFTLAGAVPPVPPRAPSSDVAVGVGGAGGAELAELAEREVAANGTNSALSANEGGDRYTTGTIREALGGGVVEVDMGSGHAGPTGPPERLRTGGSRCSKPQECIRVDQCPPRDSGVLFECAAGRVCCVPATSHGPPPVSSPASNGAPHLVEVPQQQPQQQPPRNPAQHPATQQFAQHPAPQPAQHPAPHPAQHPAPQPTRQPAPHPAQHPAPQSAQHPAPQPAQHLAPHPTPQPAYQSTQQPRPQPSYQESPKPRPGLQVTPQQTSTSPQQPQRPQVTPQQPVDPQPPHTYHQPPNVTTHQSQHQQEAPRPQPPKFTIHLEPQTQRVPTKTSPAPPTPASALPDAPHSPAEGAKTPDPAPSDLLPGTNTCGKVGTENRIINGKIASIGQFPWMALLGYRSSANVTFLCGGTLINDRYVLTAAHCIRSQNRPVVVRLGEFNLTEPVDCDHNKVCAPPPLDIAVEGIVSHAEFNIRNIKHDIALVRLSRSVIEYTDFVRPICLPVGLNVTDDKKFKIAGWGKTDFRDAGGSPVLQFTDVNGVGHEECNELQPPELQPLDPGQLCAGGDKGKDACKGDSGGPLMVTLVNEDLGGSTVTYQIGVVSYGPDSPCGTAPLPSIYTRVSAYVPWILDTIRP</sequence>
<dbReference type="AlphaFoldDB" id="A0A6J1SJC0"/>
<feature type="region of interest" description="Disordered" evidence="6">
    <location>
        <begin position="1"/>
        <end position="26"/>
    </location>
</feature>
<dbReference type="GO" id="GO:0004252">
    <property type="term" value="F:serine-type endopeptidase activity"/>
    <property type="evidence" value="ECO:0007669"/>
    <property type="project" value="InterPro"/>
</dbReference>
<feature type="chain" id="PRO_5044639469" evidence="7">
    <location>
        <begin position="45"/>
        <end position="671"/>
    </location>
</feature>
<evidence type="ECO:0000256" key="3">
    <source>
        <dbReference type="ARBA" id="ARBA00023180"/>
    </source>
</evidence>
<evidence type="ECO:0000313" key="13">
    <source>
        <dbReference type="RefSeq" id="XP_052130583.1"/>
    </source>
</evidence>
<dbReference type="PROSITE" id="PS50240">
    <property type="entry name" value="TRYPSIN_DOM"/>
    <property type="match status" value="1"/>
</dbReference>